<feature type="compositionally biased region" description="Gly residues" evidence="1">
    <location>
        <begin position="204"/>
        <end position="218"/>
    </location>
</feature>
<proteinExistence type="predicted"/>
<gene>
    <name evidence="2" type="ORF">KI688_012567</name>
</gene>
<keyword evidence="3" id="KW-1185">Reference proteome</keyword>
<evidence type="ECO:0000256" key="1">
    <source>
        <dbReference type="SAM" id="MobiDB-lite"/>
    </source>
</evidence>
<evidence type="ECO:0000313" key="2">
    <source>
        <dbReference type="EMBL" id="KAG9066659.1"/>
    </source>
</evidence>
<feature type="region of interest" description="Disordered" evidence="1">
    <location>
        <begin position="314"/>
        <end position="366"/>
    </location>
</feature>
<feature type="region of interest" description="Disordered" evidence="1">
    <location>
        <begin position="183"/>
        <end position="218"/>
    </location>
</feature>
<sequence length="366" mass="37706">MHHKRSTTLHPPEHLLSSLRTRGDDFLCGIPTVAGCAVDSRGVVTFVAVHYVYDTTKPYSAYITALRYDPAEVADPALSQGTGLDVYSLKNYDATLSSLAVLKNTSKPSSTFAPSTTFSTTLKKLDSMVAIGTANATTTTSTSPPLLLIQKSESYVKTNLQFSMILTPGATVAEIEGGANASISQRFGTDPSSTNTGSYPRPTGGTGGGSGSSGGGDGGSTGGCCGQVAGYDHYHHCRGSVDSRRRYPALFFGCIAACCLGFKESITGKKPEDRAGEAAVVGAQPDWTQSHKAEASVVTAGAGAYPVMTGYQSDGSATAISSPPQPQDNGSGYLFTGATSNAVPLTPPVTGSSPSLTIPQHSRPGV</sequence>
<organism evidence="2 3">
    <name type="scientific">Linnemannia hyalina</name>
    <dbReference type="NCBI Taxonomy" id="64524"/>
    <lineage>
        <taxon>Eukaryota</taxon>
        <taxon>Fungi</taxon>
        <taxon>Fungi incertae sedis</taxon>
        <taxon>Mucoromycota</taxon>
        <taxon>Mortierellomycotina</taxon>
        <taxon>Mortierellomycetes</taxon>
        <taxon>Mortierellales</taxon>
        <taxon>Mortierellaceae</taxon>
        <taxon>Linnemannia</taxon>
    </lineage>
</organism>
<accession>A0A9P7XVG7</accession>
<dbReference type="AlphaFoldDB" id="A0A9P7XVG7"/>
<comment type="caution">
    <text evidence="2">The sequence shown here is derived from an EMBL/GenBank/DDBJ whole genome shotgun (WGS) entry which is preliminary data.</text>
</comment>
<reference evidence="2" key="1">
    <citation type="submission" date="2021-06" db="EMBL/GenBank/DDBJ databases">
        <title>Genome Sequence of Mortierella hyaline Strain SCG-10, a Cold-Adapted, Nitrate-Reducing Fungus Isolated from Soil in Minnesota, USA.</title>
        <authorList>
            <person name="Aldossari N."/>
        </authorList>
    </citation>
    <scope>NUCLEOTIDE SEQUENCE</scope>
    <source>
        <strain evidence="2">SCG-10</strain>
    </source>
</reference>
<dbReference type="Proteomes" id="UP000707451">
    <property type="component" value="Unassembled WGS sequence"/>
</dbReference>
<dbReference type="OrthoDB" id="2415917at2759"/>
<protein>
    <submittedName>
        <fullName evidence="2">Uncharacterized protein</fullName>
    </submittedName>
</protein>
<feature type="compositionally biased region" description="Polar residues" evidence="1">
    <location>
        <begin position="337"/>
        <end position="360"/>
    </location>
</feature>
<evidence type="ECO:0000313" key="3">
    <source>
        <dbReference type="Proteomes" id="UP000707451"/>
    </source>
</evidence>
<name>A0A9P7XVG7_9FUNG</name>
<dbReference type="EMBL" id="JAHRHY010000009">
    <property type="protein sequence ID" value="KAG9066659.1"/>
    <property type="molecule type" value="Genomic_DNA"/>
</dbReference>
<feature type="compositionally biased region" description="Polar residues" evidence="1">
    <location>
        <begin position="183"/>
        <end position="198"/>
    </location>
</feature>
<feature type="compositionally biased region" description="Polar residues" evidence="1">
    <location>
        <begin position="314"/>
        <end position="330"/>
    </location>
</feature>